<keyword evidence="2" id="KW-1185">Reference proteome</keyword>
<evidence type="ECO:0000313" key="3">
    <source>
        <dbReference type="RefSeq" id="XP_021855972.1"/>
    </source>
</evidence>
<dbReference type="OrthoDB" id="10534237at2759"/>
<accession>A0A9R0IUQ6</accession>
<sequence>MKMMIMVVMGMVCLSMTIMPTKALDNPTGLPICWAKVDDCLTSAGLDAADPTTNYALCCPVIKPQVANATCFCSIKEYIQDVPSDQPAVLSSTFEVLANRVLGDCKFTSSFDELCNGVSKTESVSESSEAVQHPQHPGMTKNGATKIERSVYGLVPAALFFWTMIMSA</sequence>
<feature type="chain" id="PRO_5040195209" description="Bifunctional inhibitor/plant lipid transfer protein/seed storage helical domain-containing protein" evidence="1">
    <location>
        <begin position="24"/>
        <end position="168"/>
    </location>
</feature>
<proteinExistence type="predicted"/>
<dbReference type="GeneID" id="110795274"/>
<organism evidence="2 3">
    <name type="scientific">Spinacia oleracea</name>
    <name type="common">Spinach</name>
    <dbReference type="NCBI Taxonomy" id="3562"/>
    <lineage>
        <taxon>Eukaryota</taxon>
        <taxon>Viridiplantae</taxon>
        <taxon>Streptophyta</taxon>
        <taxon>Embryophyta</taxon>
        <taxon>Tracheophyta</taxon>
        <taxon>Spermatophyta</taxon>
        <taxon>Magnoliopsida</taxon>
        <taxon>eudicotyledons</taxon>
        <taxon>Gunneridae</taxon>
        <taxon>Pentapetalae</taxon>
        <taxon>Caryophyllales</taxon>
        <taxon>Chenopodiaceae</taxon>
        <taxon>Chenopodioideae</taxon>
        <taxon>Anserineae</taxon>
        <taxon>Spinacia</taxon>
    </lineage>
</organism>
<dbReference type="RefSeq" id="XP_021855972.1">
    <property type="nucleotide sequence ID" value="XM_022000280.2"/>
</dbReference>
<feature type="signal peptide" evidence="1">
    <location>
        <begin position="1"/>
        <end position="23"/>
    </location>
</feature>
<evidence type="ECO:0000256" key="1">
    <source>
        <dbReference type="SAM" id="SignalP"/>
    </source>
</evidence>
<protein>
    <recommendedName>
        <fullName evidence="4">Bifunctional inhibitor/plant lipid transfer protein/seed storage helical domain-containing protein</fullName>
    </recommendedName>
</protein>
<dbReference type="Proteomes" id="UP000813463">
    <property type="component" value="Chromosome 6"/>
</dbReference>
<reference evidence="3" key="2">
    <citation type="submission" date="2025-08" db="UniProtKB">
        <authorList>
            <consortium name="RefSeq"/>
        </authorList>
    </citation>
    <scope>IDENTIFICATION</scope>
    <source>
        <tissue evidence="3">Leaf</tissue>
    </source>
</reference>
<name>A0A9R0IUQ6_SPIOL</name>
<gene>
    <name evidence="3" type="primary">LOC110795274</name>
</gene>
<dbReference type="KEGG" id="soe:110795274"/>
<reference evidence="2" key="1">
    <citation type="journal article" date="2021" name="Nat. Commun.">
        <title>Genomic analyses provide insights into spinach domestication and the genetic basis of agronomic traits.</title>
        <authorList>
            <person name="Cai X."/>
            <person name="Sun X."/>
            <person name="Xu C."/>
            <person name="Sun H."/>
            <person name="Wang X."/>
            <person name="Ge C."/>
            <person name="Zhang Z."/>
            <person name="Wang Q."/>
            <person name="Fei Z."/>
            <person name="Jiao C."/>
            <person name="Wang Q."/>
        </authorList>
    </citation>
    <scope>NUCLEOTIDE SEQUENCE [LARGE SCALE GENOMIC DNA]</scope>
    <source>
        <strain evidence="2">cv. Varoflay</strain>
    </source>
</reference>
<evidence type="ECO:0000313" key="2">
    <source>
        <dbReference type="Proteomes" id="UP000813463"/>
    </source>
</evidence>
<evidence type="ECO:0008006" key="4">
    <source>
        <dbReference type="Google" id="ProtNLM"/>
    </source>
</evidence>
<dbReference type="AlphaFoldDB" id="A0A9R0IUQ6"/>
<keyword evidence="1" id="KW-0732">Signal</keyword>